<evidence type="ECO:0000256" key="1">
    <source>
        <dbReference type="ARBA" id="ARBA00004418"/>
    </source>
</evidence>
<dbReference type="Gene3D" id="3.40.190.10">
    <property type="entry name" value="Periplasmic binding protein-like II"/>
    <property type="match status" value="2"/>
</dbReference>
<dbReference type="InterPro" id="IPR006059">
    <property type="entry name" value="SBP"/>
</dbReference>
<dbReference type="PANTHER" id="PTHR43649">
    <property type="entry name" value="ARABINOSE-BINDING PROTEIN-RELATED"/>
    <property type="match status" value="1"/>
</dbReference>
<evidence type="ECO:0000313" key="3">
    <source>
        <dbReference type="EMBL" id="NHB94491.1"/>
    </source>
</evidence>
<sequence>MKIAKIKWTYYRRYKVTISFITDQITPVTKFFIEQVVDYWNTNQPNRPVNLTFIDHEELRDSLENYLTQTNPPDVLTWFAGNRMKSFIERKLMLNTESIKGIETFYESLQPRFQKMFDKGDAQYFIPTSYFWWAIYYRPSVFRQAGINMPINSWHELTVAAEKLRSIGIVPFSLGSRYRCPAVAWFDYLNMRLNGPEFHQQLMDLKIPYTDARIKTVLSFFRKLQRNDWFIGKANSYDEEEAVATVLNGKAGMTLIGSYVQDEYLPPDYIEELDFFRFPIINENVAIGEDTPIDGFFAAGHSINLQDSGDFLLHLGSRNVQTLATKLITALPTRSDINIGNRSDLAKGKEIIDRASNLFQFYDLDTPWEIADVGMALINNFANYEADESTVQHCIEDARLRFLGNFN</sequence>
<name>A0A7X5QHK4_9GAMM</name>
<evidence type="ECO:0000313" key="4">
    <source>
        <dbReference type="Proteomes" id="UP000591844"/>
    </source>
</evidence>
<dbReference type="AlphaFoldDB" id="A0A7X5QHK4"/>
<dbReference type="PANTHER" id="PTHR43649:SF14">
    <property type="entry name" value="BLR3389 PROTEIN"/>
    <property type="match status" value="1"/>
</dbReference>
<proteinExistence type="inferred from homology"/>
<keyword evidence="4" id="KW-1185">Reference proteome</keyword>
<dbReference type="GO" id="GO:0042597">
    <property type="term" value="C:periplasmic space"/>
    <property type="evidence" value="ECO:0007669"/>
    <property type="project" value="UniProtKB-SubCell"/>
</dbReference>
<dbReference type="GO" id="GO:0030313">
    <property type="term" value="C:cell envelope"/>
    <property type="evidence" value="ECO:0007669"/>
    <property type="project" value="UniProtKB-ARBA"/>
</dbReference>
<protein>
    <submittedName>
        <fullName evidence="3">Sugar ABC transporter substrate-binding protein</fullName>
    </submittedName>
</protein>
<organism evidence="3 4">
    <name type="scientific">Photorhabdus cinerea</name>
    <dbReference type="NCBI Taxonomy" id="471575"/>
    <lineage>
        <taxon>Bacteria</taxon>
        <taxon>Pseudomonadati</taxon>
        <taxon>Pseudomonadota</taxon>
        <taxon>Gammaproteobacteria</taxon>
        <taxon>Enterobacterales</taxon>
        <taxon>Morganellaceae</taxon>
        <taxon>Photorhabdus</taxon>
    </lineage>
</organism>
<dbReference type="Proteomes" id="UP000591844">
    <property type="component" value="Unassembled WGS sequence"/>
</dbReference>
<dbReference type="EMBL" id="PUJW01000040">
    <property type="protein sequence ID" value="NHB94491.1"/>
    <property type="molecule type" value="Genomic_DNA"/>
</dbReference>
<dbReference type="SUPFAM" id="SSF53850">
    <property type="entry name" value="Periplasmic binding protein-like II"/>
    <property type="match status" value="1"/>
</dbReference>
<accession>A0A7X5QHK4</accession>
<evidence type="ECO:0000256" key="2">
    <source>
        <dbReference type="ARBA" id="ARBA00008520"/>
    </source>
</evidence>
<gene>
    <name evidence="3" type="ORF">C5469_21075</name>
</gene>
<comment type="caution">
    <text evidence="3">The sequence shown here is derived from an EMBL/GenBank/DDBJ whole genome shotgun (WGS) entry which is preliminary data.</text>
</comment>
<comment type="similarity">
    <text evidence="2">Belongs to the bacterial solute-binding protein 1 family.</text>
</comment>
<comment type="subcellular location">
    <subcellularLocation>
        <location evidence="1">Periplasm</location>
    </subcellularLocation>
</comment>
<dbReference type="Pfam" id="PF01547">
    <property type="entry name" value="SBP_bac_1"/>
    <property type="match status" value="1"/>
</dbReference>
<dbReference type="InterPro" id="IPR050490">
    <property type="entry name" value="Bact_solute-bd_prot1"/>
</dbReference>
<reference evidence="3 4" key="1">
    <citation type="submission" date="2018-02" db="EMBL/GenBank/DDBJ databases">
        <authorList>
            <person name="Machado R.A."/>
        </authorList>
    </citation>
    <scope>NUCLEOTIDE SEQUENCE [LARGE SCALE GENOMIC DNA]</scope>
    <source>
        <strain evidence="3 4">DSM 19724</strain>
    </source>
</reference>